<dbReference type="Pfam" id="PF11797">
    <property type="entry name" value="WxLIP_HBD"/>
    <property type="match status" value="1"/>
</dbReference>
<dbReference type="Pfam" id="PF06030">
    <property type="entry name" value="WxLIP_PGBD"/>
    <property type="match status" value="1"/>
</dbReference>
<evidence type="ECO:0000259" key="2">
    <source>
        <dbReference type="Pfam" id="PF06030"/>
    </source>
</evidence>
<keyword evidence="1" id="KW-0472">Membrane</keyword>
<reference evidence="4 5" key="1">
    <citation type="submission" date="2018-10" db="EMBL/GenBank/DDBJ databases">
        <title>Lactobacillus sp. R7 and Lactobacillus sp. R19 isolated from fermented mustard green product of Taiwan.</title>
        <authorList>
            <person name="Lin S.-T."/>
        </authorList>
    </citation>
    <scope>NUCLEOTIDE SEQUENCE [LARGE SCALE GENOMIC DNA]</scope>
    <source>
        <strain evidence="4 5">BCRC 81127</strain>
    </source>
</reference>
<dbReference type="Proteomes" id="UP000298021">
    <property type="component" value="Unassembled WGS sequence"/>
</dbReference>
<accession>A0A4Z0JLB1</accession>
<evidence type="ECO:0000313" key="5">
    <source>
        <dbReference type="Proteomes" id="UP000298021"/>
    </source>
</evidence>
<protein>
    <submittedName>
        <fullName evidence="4">DUF3324 domain-containing protein</fullName>
    </submittedName>
</protein>
<dbReference type="InterPro" id="IPR010317">
    <property type="entry name" value="WxLIP_PGBD"/>
</dbReference>
<sequence length="386" mass="42071">MSRTLLFYNMIDLENYLHGRSKMIKDKLRGSIFLSFVFAMLLSFLGTANVNAATSGDYTIKPGGSSNDVVNIDNGNYLITGTPGQTTEIKLMVINKASNTRNFIYYSSTAYTNDNGSLAYDNLKVTDPSLKIQTKDAVSPKKSTFKVPGNTTATITLKVTVPKKSFNGTLMGGVTVAPYKEKAKGTVGSNGNLIKNKFSYTIPLQIHQKGADGEEAKYSVRTVKPGTVTSSKGQHQGVLANIHNSTNSYTGPLSAKAIVTKKGDKSFKITQTYSSQSIAPTTNYNLPISWGKNALQSGNYHLKLTYKTTGGIKSWELNKDFTITNNDAAKYNKLAGIKPNYLWLYILLGVLALAIILGLGIYLGKRNNNKNNNGGNGGQPTRRRRR</sequence>
<name>A0A4Z0JLB1_9LACO</name>
<feature type="domain" description="WxL Interacting Protein peptidoglycan binding" evidence="2">
    <location>
        <begin position="75"/>
        <end position="176"/>
    </location>
</feature>
<feature type="domain" description="WxL Interacting Protein host binding" evidence="3">
    <location>
        <begin position="191"/>
        <end position="333"/>
    </location>
</feature>
<evidence type="ECO:0000256" key="1">
    <source>
        <dbReference type="SAM" id="Phobius"/>
    </source>
</evidence>
<dbReference type="AlphaFoldDB" id="A0A4Z0JLB1"/>
<evidence type="ECO:0000313" key="4">
    <source>
        <dbReference type="EMBL" id="TGD22813.1"/>
    </source>
</evidence>
<dbReference type="EMBL" id="RKLY01000018">
    <property type="protein sequence ID" value="TGD22813.1"/>
    <property type="molecule type" value="Genomic_DNA"/>
</dbReference>
<keyword evidence="1" id="KW-1133">Transmembrane helix</keyword>
<evidence type="ECO:0000259" key="3">
    <source>
        <dbReference type="Pfam" id="PF11797"/>
    </source>
</evidence>
<feature type="transmembrane region" description="Helical" evidence="1">
    <location>
        <begin position="342"/>
        <end position="363"/>
    </location>
</feature>
<organism evidence="4 5">
    <name type="scientific">Companilactobacillus suantsaicola</name>
    <dbReference type="NCBI Taxonomy" id="2487723"/>
    <lineage>
        <taxon>Bacteria</taxon>
        <taxon>Bacillati</taxon>
        <taxon>Bacillota</taxon>
        <taxon>Bacilli</taxon>
        <taxon>Lactobacillales</taxon>
        <taxon>Lactobacillaceae</taxon>
        <taxon>Companilactobacillus</taxon>
    </lineage>
</organism>
<gene>
    <name evidence="4" type="ORF">EGT49_07760</name>
</gene>
<proteinExistence type="predicted"/>
<dbReference type="OrthoDB" id="2148359at2"/>
<keyword evidence="5" id="KW-1185">Reference proteome</keyword>
<dbReference type="InterPro" id="IPR021759">
    <property type="entry name" value="WxLIP_HBD"/>
</dbReference>
<keyword evidence="1" id="KW-0812">Transmembrane</keyword>
<comment type="caution">
    <text evidence="4">The sequence shown here is derived from an EMBL/GenBank/DDBJ whole genome shotgun (WGS) entry which is preliminary data.</text>
</comment>